<proteinExistence type="predicted"/>
<reference evidence="1" key="1">
    <citation type="submission" date="2020-02" db="EMBL/GenBank/DDBJ databases">
        <authorList>
            <person name="Meier V. D."/>
        </authorList>
    </citation>
    <scope>NUCLEOTIDE SEQUENCE</scope>
    <source>
        <strain evidence="1">AVDCRST_MAG15</strain>
    </source>
</reference>
<sequence>MLSPCPFAAHLARAAGYGAVAPDATKRGCDGACLAGG</sequence>
<accession>A0A6J4NL10</accession>
<organism evidence="1">
    <name type="scientific">uncultured Rubellimicrobium sp</name>
    <dbReference type="NCBI Taxonomy" id="543078"/>
    <lineage>
        <taxon>Bacteria</taxon>
        <taxon>Pseudomonadati</taxon>
        <taxon>Pseudomonadota</taxon>
        <taxon>Alphaproteobacteria</taxon>
        <taxon>Rhodobacterales</taxon>
        <taxon>Roseobacteraceae</taxon>
        <taxon>Rubellimicrobium</taxon>
        <taxon>environmental samples</taxon>
    </lineage>
</organism>
<evidence type="ECO:0000313" key="1">
    <source>
        <dbReference type="EMBL" id="CAA9391386.1"/>
    </source>
</evidence>
<dbReference type="EMBL" id="CADCUU010000069">
    <property type="protein sequence ID" value="CAA9391386.1"/>
    <property type="molecule type" value="Genomic_DNA"/>
</dbReference>
<dbReference type="AlphaFoldDB" id="A0A6J4NL10"/>
<name>A0A6J4NL10_9RHOB</name>
<gene>
    <name evidence="1" type="ORF">AVDCRST_MAG15-467</name>
</gene>
<protein>
    <submittedName>
        <fullName evidence="1">Uncharacterized protein</fullName>
    </submittedName>
</protein>